<gene>
    <name evidence="9" type="ORF">Rain11_0214</name>
</gene>
<dbReference type="OrthoDB" id="9805809at2"/>
<evidence type="ECO:0000256" key="1">
    <source>
        <dbReference type="ARBA" id="ARBA00001966"/>
    </source>
</evidence>
<dbReference type="GO" id="GO:0046872">
    <property type="term" value="F:metal ion binding"/>
    <property type="evidence" value="ECO:0007669"/>
    <property type="project" value="UniProtKB-KW"/>
</dbReference>
<evidence type="ECO:0000313" key="9">
    <source>
        <dbReference type="EMBL" id="PKQ70677.1"/>
    </source>
</evidence>
<dbReference type="InterPro" id="IPR007197">
    <property type="entry name" value="rSAM"/>
</dbReference>
<evidence type="ECO:0000259" key="8">
    <source>
        <dbReference type="Pfam" id="PF13186"/>
    </source>
</evidence>
<sequence>MFLVKRFWQSLFQQKNKNLSSWWQSEHLRLEVSSKCQLKCPLCLTGTHYHRKHSAIGWGHLSLENFKTFLSQNPQIKSLELSNYGELFLHPHIEEILRLAYEKNIKLTALNGTNLNHLPDSTAEALVKYRFEKIKVSIDGASEETYQIYRIGGSFEKVLENIRKINFYKAKYQSPYPKLKWQFIIFGHNEHEISKARNLAKELKMGFKLKFNYSPKKFPIRNAEYVAQEMGASTITEFEQKNRKLYSPACFQLWSAPQINWDGKLLGCCVNHFGDFGNVFQEGLENLLQSEKYLYAKKMLLGEVPARADIPCVQCNRYKKVLQIPFRKQLEAHLKALQF</sequence>
<evidence type="ECO:0000256" key="5">
    <source>
        <dbReference type="ARBA" id="ARBA00023004"/>
    </source>
</evidence>
<dbReference type="SFLD" id="SFLDG01387">
    <property type="entry name" value="BtrN-like_SPASM_domain_contain"/>
    <property type="match status" value="1"/>
</dbReference>
<comment type="caution">
    <text evidence="9">The sequence shown here is derived from an EMBL/GenBank/DDBJ whole genome shotgun (WGS) entry which is preliminary data.</text>
</comment>
<dbReference type="Proteomes" id="UP000233387">
    <property type="component" value="Unassembled WGS sequence"/>
</dbReference>
<evidence type="ECO:0000256" key="2">
    <source>
        <dbReference type="ARBA" id="ARBA00022485"/>
    </source>
</evidence>
<dbReference type="RefSeq" id="WP_133121456.1">
    <property type="nucleotide sequence ID" value="NZ_NKXO01000003.1"/>
</dbReference>
<dbReference type="Gene3D" id="3.20.20.70">
    <property type="entry name" value="Aldolase class I"/>
    <property type="match status" value="1"/>
</dbReference>
<dbReference type="InterPro" id="IPR023885">
    <property type="entry name" value="4Fe4S-binding_SPASM_dom"/>
</dbReference>
<dbReference type="InterPro" id="IPR058240">
    <property type="entry name" value="rSAM_sf"/>
</dbReference>
<name>A0A2N3IK39_9BACT</name>
<dbReference type="SFLD" id="SFLDG01067">
    <property type="entry name" value="SPASM/twitch_domain_containing"/>
    <property type="match status" value="1"/>
</dbReference>
<keyword evidence="6" id="KW-0411">Iron-sulfur</keyword>
<dbReference type="InterPro" id="IPR013785">
    <property type="entry name" value="Aldolase_TIM"/>
</dbReference>
<keyword evidence="2" id="KW-0004">4Fe-4S</keyword>
<evidence type="ECO:0000256" key="4">
    <source>
        <dbReference type="ARBA" id="ARBA00022723"/>
    </source>
</evidence>
<dbReference type="SFLD" id="SFLDS00029">
    <property type="entry name" value="Radical_SAM"/>
    <property type="match status" value="1"/>
</dbReference>
<dbReference type="InterPro" id="IPR050377">
    <property type="entry name" value="Radical_SAM_PqqE_MftC-like"/>
</dbReference>
<dbReference type="AlphaFoldDB" id="A0A2N3IK39"/>
<comment type="cofactor">
    <cofactor evidence="1">
        <name>[4Fe-4S] cluster</name>
        <dbReference type="ChEBI" id="CHEBI:49883"/>
    </cofactor>
</comment>
<accession>A0A2N3IK39</accession>
<keyword evidence="4" id="KW-0479">Metal-binding</keyword>
<feature type="domain" description="Radical SAM core" evidence="7">
    <location>
        <begin position="31"/>
        <end position="165"/>
    </location>
</feature>
<reference evidence="9 10" key="1">
    <citation type="submission" date="2017-06" db="EMBL/GenBank/DDBJ databases">
        <title>Raineya orbicola gen. nov., sp. nov. a slightly thermophilic bacterium of the phylum Bacteroidetes and the description of Raineyaceae fam. nov.</title>
        <authorList>
            <person name="Albuquerque L."/>
            <person name="Polonia A.R.M."/>
            <person name="Barroso C."/>
            <person name="Froufe H.J.C."/>
            <person name="Lage O."/>
            <person name="Lobo-Da-Cunha A."/>
            <person name="Egas C."/>
            <person name="Da Costa M.S."/>
        </authorList>
    </citation>
    <scope>NUCLEOTIDE SEQUENCE [LARGE SCALE GENOMIC DNA]</scope>
    <source>
        <strain evidence="9 10">SPSPC-11</strain>
    </source>
</reference>
<dbReference type="SUPFAM" id="SSF102114">
    <property type="entry name" value="Radical SAM enzymes"/>
    <property type="match status" value="1"/>
</dbReference>
<keyword evidence="10" id="KW-1185">Reference proteome</keyword>
<evidence type="ECO:0000259" key="7">
    <source>
        <dbReference type="Pfam" id="PF04055"/>
    </source>
</evidence>
<feature type="domain" description="4Fe4S-binding SPASM" evidence="8">
    <location>
        <begin position="250"/>
        <end position="297"/>
    </location>
</feature>
<evidence type="ECO:0000256" key="3">
    <source>
        <dbReference type="ARBA" id="ARBA00022691"/>
    </source>
</evidence>
<dbReference type="Pfam" id="PF04055">
    <property type="entry name" value="Radical_SAM"/>
    <property type="match status" value="1"/>
</dbReference>
<dbReference type="Pfam" id="PF13186">
    <property type="entry name" value="SPASM"/>
    <property type="match status" value="1"/>
</dbReference>
<keyword evidence="5" id="KW-0408">Iron</keyword>
<keyword evidence="3" id="KW-0949">S-adenosyl-L-methionine</keyword>
<evidence type="ECO:0000256" key="6">
    <source>
        <dbReference type="ARBA" id="ARBA00023014"/>
    </source>
</evidence>
<dbReference type="InterPro" id="IPR034391">
    <property type="entry name" value="AdoMet-like_SPASM_containing"/>
</dbReference>
<dbReference type="CDD" id="cd21109">
    <property type="entry name" value="SPASM"/>
    <property type="match status" value="1"/>
</dbReference>
<dbReference type="PANTHER" id="PTHR11228:SF7">
    <property type="entry name" value="PQQA PEPTIDE CYCLASE"/>
    <property type="match status" value="1"/>
</dbReference>
<protein>
    <submittedName>
        <fullName evidence="9">Radical SAM superfamily</fullName>
    </submittedName>
</protein>
<organism evidence="9 10">
    <name type="scientific">Raineya orbicola</name>
    <dbReference type="NCBI Taxonomy" id="2016530"/>
    <lineage>
        <taxon>Bacteria</taxon>
        <taxon>Pseudomonadati</taxon>
        <taxon>Bacteroidota</taxon>
        <taxon>Cytophagia</taxon>
        <taxon>Cytophagales</taxon>
        <taxon>Raineyaceae</taxon>
        <taxon>Raineya</taxon>
    </lineage>
</organism>
<proteinExistence type="predicted"/>
<evidence type="ECO:0000313" key="10">
    <source>
        <dbReference type="Proteomes" id="UP000233387"/>
    </source>
</evidence>
<dbReference type="PANTHER" id="PTHR11228">
    <property type="entry name" value="RADICAL SAM DOMAIN PROTEIN"/>
    <property type="match status" value="1"/>
</dbReference>
<dbReference type="EMBL" id="NKXO01000003">
    <property type="protein sequence ID" value="PKQ70677.1"/>
    <property type="molecule type" value="Genomic_DNA"/>
</dbReference>
<dbReference type="CDD" id="cd01335">
    <property type="entry name" value="Radical_SAM"/>
    <property type="match status" value="1"/>
</dbReference>
<dbReference type="GO" id="GO:0051536">
    <property type="term" value="F:iron-sulfur cluster binding"/>
    <property type="evidence" value="ECO:0007669"/>
    <property type="project" value="UniProtKB-KW"/>
</dbReference>
<dbReference type="GO" id="GO:0003824">
    <property type="term" value="F:catalytic activity"/>
    <property type="evidence" value="ECO:0007669"/>
    <property type="project" value="InterPro"/>
</dbReference>